<evidence type="ECO:0000313" key="4">
    <source>
        <dbReference type="EnsemblMetazoa" id="KAF7495405.1"/>
    </source>
</evidence>
<feature type="transmembrane region" description="Helical" evidence="2">
    <location>
        <begin position="64"/>
        <end position="94"/>
    </location>
</feature>
<evidence type="ECO:0000256" key="2">
    <source>
        <dbReference type="SAM" id="Phobius"/>
    </source>
</evidence>
<dbReference type="AlphaFoldDB" id="A0A834VGX6"/>
<gene>
    <name evidence="3" type="ORF">SSS_81</name>
</gene>
<keyword evidence="2" id="KW-0472">Membrane</keyword>
<dbReference type="EnsemblMetazoa" id="SSS_81s_mrna">
    <property type="protein sequence ID" value="KAF7495405.1"/>
    <property type="gene ID" value="SSS_81"/>
</dbReference>
<keyword evidence="2" id="KW-1133">Transmembrane helix</keyword>
<evidence type="ECO:0000313" key="3">
    <source>
        <dbReference type="EMBL" id="KAF7495405.1"/>
    </source>
</evidence>
<keyword evidence="5" id="KW-1185">Reference proteome</keyword>
<feature type="transmembrane region" description="Helical" evidence="2">
    <location>
        <begin position="261"/>
        <end position="286"/>
    </location>
</feature>
<dbReference type="OrthoDB" id="6510902at2759"/>
<evidence type="ECO:0000313" key="5">
    <source>
        <dbReference type="Proteomes" id="UP000070412"/>
    </source>
</evidence>
<sequence length="352" mass="40246">MSTIDESAPKLFESVKVDYASIHSDRFFLVLENVLVDQNIDKNNNPKIIFSAPKMCMQRSKKHGLLQGCLVFLLVLCLFLFASIVFIHLGVYLLTESNDLLDREQRHVPDRAALLQSKNETSSHQHDQLFDQQRRRRDIDAQSSSSEDSISAIFFTRKCPMNQWIVHSAILLESCPSHSLDSIDSMSDDQFTSCLRKSYLYIGLLALVPLCLVIASLIAVCRLWLCLVIFLALIYLGLALALILFTIFYKSGIILTEGWPLFVSIITLVCLYALLALLHILISILIRCERKNSNGDNDKIIKMTDDEDEIDDPNVPLYKNGLYSPKKRTDFDDKIKDFKYIDDDMSYVFRRG</sequence>
<accession>A0A834VGX6</accession>
<feature type="compositionally biased region" description="Basic and acidic residues" evidence="1">
    <location>
        <begin position="121"/>
        <end position="140"/>
    </location>
</feature>
<reference evidence="3" key="2">
    <citation type="submission" date="2020-01" db="EMBL/GenBank/DDBJ databases">
        <authorList>
            <person name="Korhonen P.K.K."/>
            <person name="Guangxu M.G."/>
            <person name="Wang T.W."/>
            <person name="Stroehlein A.J.S."/>
            <person name="Young N.D."/>
            <person name="Ang C.-S.A."/>
            <person name="Fernando D.W.F."/>
            <person name="Lu H.L."/>
            <person name="Taylor S.T."/>
            <person name="Ehtesham M.E.M."/>
            <person name="Najaraj S.H.N."/>
            <person name="Harsha G.H.G."/>
            <person name="Madugundu A.M."/>
            <person name="Renuse S.R."/>
            <person name="Holt D.H."/>
            <person name="Pandey A.P."/>
            <person name="Papenfuss A.P."/>
            <person name="Gasser R.B.G."/>
            <person name="Fischer K.F."/>
        </authorList>
    </citation>
    <scope>NUCLEOTIDE SEQUENCE</scope>
    <source>
        <strain evidence="3">SSS_KF_BRIS2020</strain>
    </source>
</reference>
<evidence type="ECO:0000256" key="1">
    <source>
        <dbReference type="SAM" id="MobiDB-lite"/>
    </source>
</evidence>
<organism evidence="3">
    <name type="scientific">Sarcoptes scabiei</name>
    <name type="common">Itch mite</name>
    <name type="synonym">Acarus scabiei</name>
    <dbReference type="NCBI Taxonomy" id="52283"/>
    <lineage>
        <taxon>Eukaryota</taxon>
        <taxon>Metazoa</taxon>
        <taxon>Ecdysozoa</taxon>
        <taxon>Arthropoda</taxon>
        <taxon>Chelicerata</taxon>
        <taxon>Arachnida</taxon>
        <taxon>Acari</taxon>
        <taxon>Acariformes</taxon>
        <taxon>Sarcoptiformes</taxon>
        <taxon>Astigmata</taxon>
        <taxon>Psoroptidia</taxon>
        <taxon>Sarcoptoidea</taxon>
        <taxon>Sarcoptidae</taxon>
        <taxon>Sarcoptinae</taxon>
        <taxon>Sarcoptes</taxon>
    </lineage>
</organism>
<keyword evidence="2" id="KW-0812">Transmembrane</keyword>
<dbReference type="Proteomes" id="UP000070412">
    <property type="component" value="Unassembled WGS sequence"/>
</dbReference>
<name>A0A834VGX6_SARSC</name>
<proteinExistence type="predicted"/>
<dbReference type="EMBL" id="WVUK01000048">
    <property type="protein sequence ID" value="KAF7495405.1"/>
    <property type="molecule type" value="Genomic_DNA"/>
</dbReference>
<reference evidence="5" key="1">
    <citation type="journal article" date="2020" name="PLoS Negl. Trop. Dis.">
        <title>High-quality nuclear genome for Sarcoptes scabiei-A critical resource for a neglected parasite.</title>
        <authorList>
            <person name="Korhonen P.K."/>
            <person name="Gasser R.B."/>
            <person name="Ma G."/>
            <person name="Wang T."/>
            <person name="Stroehlein A.J."/>
            <person name="Young N.D."/>
            <person name="Ang C.S."/>
            <person name="Fernando D.D."/>
            <person name="Lu H.C."/>
            <person name="Taylor S."/>
            <person name="Reynolds S.L."/>
            <person name="Mofiz E."/>
            <person name="Najaraj S.H."/>
            <person name="Gowda H."/>
            <person name="Madugundu A."/>
            <person name="Renuse S."/>
            <person name="Holt D."/>
            <person name="Pandey A."/>
            <person name="Papenfuss A.T."/>
            <person name="Fischer K."/>
        </authorList>
    </citation>
    <scope>NUCLEOTIDE SEQUENCE [LARGE SCALE GENOMIC DNA]</scope>
</reference>
<reference evidence="4" key="3">
    <citation type="submission" date="2022-06" db="UniProtKB">
        <authorList>
            <consortium name="EnsemblMetazoa"/>
        </authorList>
    </citation>
    <scope>IDENTIFICATION</scope>
</reference>
<feature type="transmembrane region" description="Helical" evidence="2">
    <location>
        <begin position="199"/>
        <end position="220"/>
    </location>
</feature>
<protein>
    <submittedName>
        <fullName evidence="3 4">Uncharacterized protein</fullName>
    </submittedName>
</protein>
<feature type="transmembrane region" description="Helical" evidence="2">
    <location>
        <begin position="227"/>
        <end position="249"/>
    </location>
</feature>
<feature type="region of interest" description="Disordered" evidence="1">
    <location>
        <begin position="117"/>
        <end position="144"/>
    </location>
</feature>